<protein>
    <recommendedName>
        <fullName evidence="2">Anti-sigma K factor RskA C-terminal domain-containing protein</fullName>
    </recommendedName>
</protein>
<proteinExistence type="predicted"/>
<organism evidence="3 4">
    <name type="scientific">Alsobacter metallidurans</name>
    <dbReference type="NCBI Taxonomy" id="340221"/>
    <lineage>
        <taxon>Bacteria</taxon>
        <taxon>Pseudomonadati</taxon>
        <taxon>Pseudomonadota</taxon>
        <taxon>Alphaproteobacteria</taxon>
        <taxon>Hyphomicrobiales</taxon>
        <taxon>Alsobacteraceae</taxon>
        <taxon>Alsobacter</taxon>
    </lineage>
</organism>
<dbReference type="Pfam" id="PF10099">
    <property type="entry name" value="RskA_C"/>
    <property type="match status" value="1"/>
</dbReference>
<sequence length="253" mass="26038">MSDATTRDELAAEHALGVLEGEDAARADALMEQDPAFAAAVTEWRVRLSDLDAIADRAAPSGDLWGRIESGLAATPAKPESSPASVEAATAHVLPFRSAGAARPSIWQSLPAWRAATGFAAAAAVVLAVGAAYFADKAARTPTLVAVLLEEGSAQPAAVVNAFADGRTELVPLRAIAAPPGRALEIWTLWDRAVGPKSVGLIGEARATRLDLSKLPKPGPNQLFEITVEPASGSPTGRPTGPILMKGLTATAL</sequence>
<evidence type="ECO:0000313" key="3">
    <source>
        <dbReference type="EMBL" id="GGH23410.1"/>
    </source>
</evidence>
<evidence type="ECO:0000259" key="2">
    <source>
        <dbReference type="Pfam" id="PF10099"/>
    </source>
</evidence>
<name>A0A917MIC6_9HYPH</name>
<dbReference type="GO" id="GO:0005886">
    <property type="term" value="C:plasma membrane"/>
    <property type="evidence" value="ECO:0007669"/>
    <property type="project" value="InterPro"/>
</dbReference>
<dbReference type="Proteomes" id="UP000603912">
    <property type="component" value="Unassembled WGS sequence"/>
</dbReference>
<comment type="caution">
    <text evidence="3">The sequence shown here is derived from an EMBL/GenBank/DDBJ whole genome shotgun (WGS) entry which is preliminary data.</text>
</comment>
<gene>
    <name evidence="3" type="ORF">GCM10007036_29150</name>
</gene>
<reference evidence="3" key="2">
    <citation type="submission" date="2020-09" db="EMBL/GenBank/DDBJ databases">
        <authorList>
            <person name="Sun Q."/>
            <person name="Zhou Y."/>
        </authorList>
    </citation>
    <scope>NUCLEOTIDE SEQUENCE</scope>
    <source>
        <strain evidence="3">CGMCC 1.12214</strain>
    </source>
</reference>
<keyword evidence="4" id="KW-1185">Reference proteome</keyword>
<keyword evidence="1" id="KW-0472">Membrane</keyword>
<dbReference type="InterPro" id="IPR018764">
    <property type="entry name" value="RskA_C"/>
</dbReference>
<evidence type="ECO:0000256" key="1">
    <source>
        <dbReference type="SAM" id="Phobius"/>
    </source>
</evidence>
<dbReference type="EMBL" id="BMES01000002">
    <property type="protein sequence ID" value="GGH23410.1"/>
    <property type="molecule type" value="Genomic_DNA"/>
</dbReference>
<reference evidence="3" key="1">
    <citation type="journal article" date="2014" name="Int. J. Syst. Evol. Microbiol.">
        <title>Complete genome sequence of Corynebacterium casei LMG S-19264T (=DSM 44701T), isolated from a smear-ripened cheese.</title>
        <authorList>
            <consortium name="US DOE Joint Genome Institute (JGI-PGF)"/>
            <person name="Walter F."/>
            <person name="Albersmeier A."/>
            <person name="Kalinowski J."/>
            <person name="Ruckert C."/>
        </authorList>
    </citation>
    <scope>NUCLEOTIDE SEQUENCE</scope>
    <source>
        <strain evidence="3">CGMCC 1.12214</strain>
    </source>
</reference>
<keyword evidence="1" id="KW-0812">Transmembrane</keyword>
<dbReference type="RefSeq" id="WP_188518460.1">
    <property type="nucleotide sequence ID" value="NZ_BMES01000002.1"/>
</dbReference>
<evidence type="ECO:0000313" key="4">
    <source>
        <dbReference type="Proteomes" id="UP000603912"/>
    </source>
</evidence>
<keyword evidence="1" id="KW-1133">Transmembrane helix</keyword>
<feature type="domain" description="Anti-sigma K factor RskA C-terminal" evidence="2">
    <location>
        <begin position="120"/>
        <end position="243"/>
    </location>
</feature>
<accession>A0A917MIC6</accession>
<dbReference type="AlphaFoldDB" id="A0A917MIC6"/>
<feature type="transmembrane region" description="Helical" evidence="1">
    <location>
        <begin position="112"/>
        <end position="135"/>
    </location>
</feature>